<dbReference type="NCBIfam" id="TIGR02996">
    <property type="entry name" value="rpt_mate_G_obs"/>
    <property type="match status" value="1"/>
</dbReference>
<dbReference type="AlphaFoldDB" id="A0A6M5YRJ4"/>
<organism evidence="2 3">
    <name type="scientific">Frigoriglobus tundricola</name>
    <dbReference type="NCBI Taxonomy" id="2774151"/>
    <lineage>
        <taxon>Bacteria</taxon>
        <taxon>Pseudomonadati</taxon>
        <taxon>Planctomycetota</taxon>
        <taxon>Planctomycetia</taxon>
        <taxon>Gemmatales</taxon>
        <taxon>Gemmataceae</taxon>
        <taxon>Frigoriglobus</taxon>
    </lineage>
</organism>
<dbReference type="Pfam" id="PF05406">
    <property type="entry name" value="WGR"/>
    <property type="match status" value="1"/>
</dbReference>
<reference evidence="3" key="1">
    <citation type="submission" date="2020-05" db="EMBL/GenBank/DDBJ databases">
        <title>Frigoriglobus tundricola gen. nov., sp. nov., a psychrotolerant cellulolytic planctomycete of the family Gemmataceae with two divergent copies of 16S rRNA gene.</title>
        <authorList>
            <person name="Kulichevskaya I.S."/>
            <person name="Ivanova A.A."/>
            <person name="Naumoff D.G."/>
            <person name="Beletsky A.V."/>
            <person name="Rijpstra W.I.C."/>
            <person name="Sinninghe Damste J.S."/>
            <person name="Mardanov A.V."/>
            <person name="Ravin N.V."/>
            <person name="Dedysh S.N."/>
        </authorList>
    </citation>
    <scope>NUCLEOTIDE SEQUENCE [LARGE SCALE GENOMIC DNA]</scope>
    <source>
        <strain evidence="3">PL17</strain>
    </source>
</reference>
<proteinExistence type="predicted"/>
<dbReference type="SUPFAM" id="SSF52047">
    <property type="entry name" value="RNI-like"/>
    <property type="match status" value="1"/>
</dbReference>
<dbReference type="PANTHER" id="PTHR30634:SF13">
    <property type="entry name" value="PROTEIN YEHF"/>
    <property type="match status" value="1"/>
</dbReference>
<evidence type="ECO:0000313" key="2">
    <source>
        <dbReference type="EMBL" id="QJW96559.1"/>
    </source>
</evidence>
<keyword evidence="3" id="KW-1185">Reference proteome</keyword>
<dbReference type="InterPro" id="IPR050458">
    <property type="entry name" value="LolB"/>
</dbReference>
<name>A0A6M5YRJ4_9BACT</name>
<protein>
    <recommendedName>
        <fullName evidence="1">WGR domain-containing protein</fullName>
    </recommendedName>
</protein>
<dbReference type="Gene3D" id="2.20.140.10">
    <property type="entry name" value="WGR domain"/>
    <property type="match status" value="1"/>
</dbReference>
<dbReference type="InterPro" id="IPR036930">
    <property type="entry name" value="WGR_dom_sf"/>
</dbReference>
<sequence length="478" mass="53568">MRTFQFSDAKSHKFWNVAVRGDSVTVTFGKIGAAGKSRTKSCASSDAAQAHANKLIREKTGKGYVETTPTSKVTSDAEAFEKALRADPHDLAGWCAYADYLVEQGDPRGEFTQTQIALEDEARPKKERDALRAKEAAVLKEHEAEWVGDWPALFPAPTSTEGRGQINHTGGRKYEFKRGVLSTVHFGELTVAAARAFVRAPQTRFVRELFIGYHAHREEFDRGSDIPPEVTTGYDQPADHVLLRWPYMRQIRRFQYGWTADEAYGSFCHFQCHLSGARVFDFVKQMPNVEEVLVFAHLRDATKLVALPMPNLRVLQLYHGRSYPLDRLAQNPSGTKLTHLLCHPHALDHDRAYIRLPELRAICRSEHLTSLTHLRLRLTDFGDAGIREIVSSGILTRLKVLDLRHGSVTGAGAKTLANCPEVKNLEKLDLSRNGLTGVGKAALLATRVPVELDHQHAEIGDQDAYGDRPRYLYEGDYE</sequence>
<evidence type="ECO:0000313" key="3">
    <source>
        <dbReference type="Proteomes" id="UP000503447"/>
    </source>
</evidence>
<dbReference type="Gene3D" id="3.80.10.10">
    <property type="entry name" value="Ribonuclease Inhibitor"/>
    <property type="match status" value="1"/>
</dbReference>
<gene>
    <name evidence="2" type="ORF">FTUN_4116</name>
</gene>
<accession>A0A6M5YRJ4</accession>
<dbReference type="Pfam" id="PF13516">
    <property type="entry name" value="LRR_6"/>
    <property type="match status" value="2"/>
</dbReference>
<feature type="domain" description="WGR" evidence="1">
    <location>
        <begin position="1"/>
        <end position="77"/>
    </location>
</feature>
<dbReference type="Proteomes" id="UP000503447">
    <property type="component" value="Chromosome"/>
</dbReference>
<dbReference type="KEGG" id="ftj:FTUN_4116"/>
<dbReference type="SMART" id="SM00773">
    <property type="entry name" value="WGR"/>
    <property type="match status" value="1"/>
</dbReference>
<dbReference type="PANTHER" id="PTHR30634">
    <property type="entry name" value="OUTER MEMBRANE LOLAB LIPOPROTEIN INSERTION APPARATUS"/>
    <property type="match status" value="1"/>
</dbReference>
<dbReference type="SUPFAM" id="SSF142921">
    <property type="entry name" value="WGR domain-like"/>
    <property type="match status" value="1"/>
</dbReference>
<dbReference type="EMBL" id="CP053452">
    <property type="protein sequence ID" value="QJW96559.1"/>
    <property type="molecule type" value="Genomic_DNA"/>
</dbReference>
<dbReference type="RefSeq" id="WP_171472116.1">
    <property type="nucleotide sequence ID" value="NZ_CP053452.2"/>
</dbReference>
<evidence type="ECO:0000259" key="1">
    <source>
        <dbReference type="PROSITE" id="PS51977"/>
    </source>
</evidence>
<dbReference type="InterPro" id="IPR001611">
    <property type="entry name" value="Leu-rich_rpt"/>
</dbReference>
<dbReference type="InterPro" id="IPR032675">
    <property type="entry name" value="LRR_dom_sf"/>
</dbReference>
<dbReference type="CDD" id="cd07996">
    <property type="entry name" value="WGR_MMR_like"/>
    <property type="match status" value="1"/>
</dbReference>
<dbReference type="InterPro" id="IPR008893">
    <property type="entry name" value="WGR_domain"/>
</dbReference>
<dbReference type="InterPro" id="IPR014338">
    <property type="entry name" value="CHP02996_rpt-companion-dom"/>
</dbReference>
<dbReference type="InterPro" id="IPR049809">
    <property type="entry name" value="YehF/YfeS-like_WGR"/>
</dbReference>
<dbReference type="PROSITE" id="PS51977">
    <property type="entry name" value="WGR"/>
    <property type="match status" value="1"/>
</dbReference>